<dbReference type="EMBL" id="AGZR01000009">
    <property type="protein sequence ID" value="EPD32240.1"/>
    <property type="molecule type" value="Genomic_DNA"/>
</dbReference>
<dbReference type="OrthoDB" id="3732621at2"/>
<dbReference type="InterPro" id="IPR036551">
    <property type="entry name" value="Flavin_trans-like"/>
</dbReference>
<protein>
    <recommendedName>
        <fullName evidence="1">Flavoprotein domain-containing protein</fullName>
    </recommendedName>
</protein>
<dbReference type="Pfam" id="PF02441">
    <property type="entry name" value="Flavoprotein"/>
    <property type="match status" value="1"/>
</dbReference>
<sequence length="243" mass="26299">MTQEQLVGLVQQIVKEVLNHEKLSDVQAAPSDKKILVLFSGALIGFDDAIESLKQIREVDIETIQTDSALRILDQSKIEQIGRKVDPKHLVETHDELVVATLTLNLASKAAHGICDCLGSNLISDFLLAGKKVTAAIDGVCPDGAEKRKWFPNIPAGYAAMMRRNLSTLKDIGVQTVRAKNLCRAYSAPKTQEAPEGKRKLITAEVVEGLAPGSVLEIGENDIVTDLAKEVAADAGIELLKRN</sequence>
<dbReference type="InterPro" id="IPR003382">
    <property type="entry name" value="Flavoprotein"/>
</dbReference>
<dbReference type="SUPFAM" id="SSF52507">
    <property type="entry name" value="Homo-oligomeric flavin-containing Cys decarboxylases, HFCD"/>
    <property type="match status" value="1"/>
</dbReference>
<evidence type="ECO:0000313" key="2">
    <source>
        <dbReference type="EMBL" id="EPD32240.1"/>
    </source>
</evidence>
<proteinExistence type="predicted"/>
<comment type="caution">
    <text evidence="2">The sequence shown here is derived from an EMBL/GenBank/DDBJ whole genome shotgun (WGS) entry which is preliminary data.</text>
</comment>
<dbReference type="GO" id="GO:0003824">
    <property type="term" value="F:catalytic activity"/>
    <property type="evidence" value="ECO:0007669"/>
    <property type="project" value="InterPro"/>
</dbReference>
<dbReference type="Proteomes" id="UP000014417">
    <property type="component" value="Unassembled WGS sequence"/>
</dbReference>
<evidence type="ECO:0000313" key="3">
    <source>
        <dbReference type="Proteomes" id="UP000014417"/>
    </source>
</evidence>
<dbReference type="HOGENOM" id="CLU_085963_1_0_11"/>
<name>S2W1P0_9ACTN</name>
<feature type="domain" description="Flavoprotein" evidence="1">
    <location>
        <begin position="33"/>
        <end position="133"/>
    </location>
</feature>
<evidence type="ECO:0000259" key="1">
    <source>
        <dbReference type="Pfam" id="PF02441"/>
    </source>
</evidence>
<gene>
    <name evidence="2" type="ORF">HMPREF9306_01809</name>
</gene>
<dbReference type="STRING" id="883161.HMPREF9306_01809"/>
<reference evidence="2 3" key="1">
    <citation type="submission" date="2013-04" db="EMBL/GenBank/DDBJ databases">
        <title>The Genome Sequence of Propionimicrobium lymphophilum ACS-093-V-SCH5.</title>
        <authorList>
            <consortium name="The Broad Institute Genomics Platform"/>
            <person name="Earl A."/>
            <person name="Ward D."/>
            <person name="Feldgarden M."/>
            <person name="Gevers D."/>
            <person name="Saerens B."/>
            <person name="Vaneechoutte M."/>
            <person name="Walker B."/>
            <person name="Young S."/>
            <person name="Zeng Q."/>
            <person name="Gargeya S."/>
            <person name="Fitzgerald M."/>
            <person name="Haas B."/>
            <person name="Abouelleil A."/>
            <person name="Allen A.W."/>
            <person name="Alvarado L."/>
            <person name="Arachchi H.M."/>
            <person name="Berlin A.M."/>
            <person name="Chapman S.B."/>
            <person name="Gainer-Dewar J."/>
            <person name="Goldberg J."/>
            <person name="Griggs A."/>
            <person name="Gujja S."/>
            <person name="Hansen M."/>
            <person name="Howarth C."/>
            <person name="Imamovic A."/>
            <person name="Ireland A."/>
            <person name="Larimer J."/>
            <person name="McCowan C."/>
            <person name="Murphy C."/>
            <person name="Pearson M."/>
            <person name="Poon T.W."/>
            <person name="Priest M."/>
            <person name="Roberts A."/>
            <person name="Saif S."/>
            <person name="Shea T."/>
            <person name="Sisk P."/>
            <person name="Sykes S."/>
            <person name="Wortman J."/>
            <person name="Nusbaum C."/>
            <person name="Birren B."/>
        </authorList>
    </citation>
    <scope>NUCLEOTIDE SEQUENCE [LARGE SCALE GENOMIC DNA]</scope>
    <source>
        <strain evidence="2 3">ACS-093-V-SCH5</strain>
    </source>
</reference>
<keyword evidence="3" id="KW-1185">Reference proteome</keyword>
<accession>S2W1P0</accession>
<dbReference type="RefSeq" id="WP_016456615.1">
    <property type="nucleotide sequence ID" value="NZ_KE150269.1"/>
</dbReference>
<dbReference type="Gene3D" id="3.40.50.1950">
    <property type="entry name" value="Flavin prenyltransferase-like"/>
    <property type="match status" value="1"/>
</dbReference>
<dbReference type="AlphaFoldDB" id="S2W1P0"/>
<organism evidence="2 3">
    <name type="scientific">Propionimicrobium lymphophilum ACS-093-V-SCH5</name>
    <dbReference type="NCBI Taxonomy" id="883161"/>
    <lineage>
        <taxon>Bacteria</taxon>
        <taxon>Bacillati</taxon>
        <taxon>Actinomycetota</taxon>
        <taxon>Actinomycetes</taxon>
        <taxon>Propionibacteriales</taxon>
        <taxon>Propionibacteriaceae</taxon>
        <taxon>Propionimicrobium</taxon>
    </lineage>
</organism>